<evidence type="ECO:0000256" key="1">
    <source>
        <dbReference type="SAM" id="SignalP"/>
    </source>
</evidence>
<accession>A0A1L9AYX5</accession>
<evidence type="ECO:0000313" key="3">
    <source>
        <dbReference type="Proteomes" id="UP000182229"/>
    </source>
</evidence>
<proteinExistence type="predicted"/>
<feature type="signal peptide" evidence="1">
    <location>
        <begin position="1"/>
        <end position="25"/>
    </location>
</feature>
<feature type="chain" id="PRO_5010180565" description="Carboxypeptidase regulatory-like domain-containing protein" evidence="1">
    <location>
        <begin position="26"/>
        <end position="283"/>
    </location>
</feature>
<reference evidence="2 3" key="2">
    <citation type="submission" date="2016-12" db="EMBL/GenBank/DDBJ databases">
        <title>Draft Genome Sequence of Cystobacter ferrugineus Strain Cbfe23.</title>
        <authorList>
            <person name="Akbar S."/>
            <person name="Dowd S.E."/>
            <person name="Stevens D.C."/>
        </authorList>
    </citation>
    <scope>NUCLEOTIDE SEQUENCE [LARGE SCALE GENOMIC DNA]</scope>
    <source>
        <strain evidence="2 3">Cbfe23</strain>
    </source>
</reference>
<comment type="caution">
    <text evidence="2">The sequence shown here is derived from an EMBL/GenBank/DDBJ whole genome shotgun (WGS) entry which is preliminary data.</text>
</comment>
<reference evidence="3" key="1">
    <citation type="submission" date="2016-11" db="EMBL/GenBank/DDBJ databases">
        <authorList>
            <person name="Shukria A."/>
            <person name="Stevens D.C."/>
        </authorList>
    </citation>
    <scope>NUCLEOTIDE SEQUENCE [LARGE SCALE GENOMIC DNA]</scope>
    <source>
        <strain evidence="3">Cbfe23</strain>
    </source>
</reference>
<organism evidence="2 3">
    <name type="scientific">Cystobacter ferrugineus</name>
    <dbReference type="NCBI Taxonomy" id="83449"/>
    <lineage>
        <taxon>Bacteria</taxon>
        <taxon>Pseudomonadati</taxon>
        <taxon>Myxococcota</taxon>
        <taxon>Myxococcia</taxon>
        <taxon>Myxococcales</taxon>
        <taxon>Cystobacterineae</taxon>
        <taxon>Archangiaceae</taxon>
        <taxon>Cystobacter</taxon>
    </lineage>
</organism>
<dbReference type="RefSeq" id="WP_071903798.1">
    <property type="nucleotide sequence ID" value="NZ_MPIN01000015.1"/>
</dbReference>
<keyword evidence="1" id="KW-0732">Signal</keyword>
<dbReference type="AlphaFoldDB" id="A0A1L9AYX5"/>
<protein>
    <recommendedName>
        <fullName evidence="4">Carboxypeptidase regulatory-like domain-containing protein</fullName>
    </recommendedName>
</protein>
<evidence type="ECO:0008006" key="4">
    <source>
        <dbReference type="Google" id="ProtNLM"/>
    </source>
</evidence>
<dbReference type="Proteomes" id="UP000182229">
    <property type="component" value="Unassembled WGS sequence"/>
</dbReference>
<dbReference type="EMBL" id="MPIN01000015">
    <property type="protein sequence ID" value="OJH35218.1"/>
    <property type="molecule type" value="Genomic_DNA"/>
</dbReference>
<evidence type="ECO:0000313" key="2">
    <source>
        <dbReference type="EMBL" id="OJH35218.1"/>
    </source>
</evidence>
<keyword evidence="3" id="KW-1185">Reference proteome</keyword>
<sequence length="283" mass="29507">MKRSNVLLCCTLVGLLPTACSSGGAPDPNGDRSTQVDLDHLTITVSGRAELLPEAARLLDAQGQGLPALDGLTVTLEEPWGMGVNDENAVLGEGLVGEDHGFSVSDVLVRGIHLSLAARLEHPGLMRSTTVIFDTALARTRPSTDISDARAWALPEAFEQALTRSIGEAAIRGHSDQRVGTLRDAGFVLGRVVDASGAPLAGAVMVPDRDELASRIYYPSPDFQGATQEGTSATGLFVYVHPGTAPESFLLSVKGSEAYGPRNVAVTPGSALVLTISPGTDAR</sequence>
<name>A0A1L9AYX5_9BACT</name>
<gene>
    <name evidence="2" type="ORF">BON30_39885</name>
</gene>